<evidence type="ECO:0000313" key="5">
    <source>
        <dbReference type="Proteomes" id="UP001498421"/>
    </source>
</evidence>
<organism evidence="4 5">
    <name type="scientific">Neonectria magnoliae</name>
    <dbReference type="NCBI Taxonomy" id="2732573"/>
    <lineage>
        <taxon>Eukaryota</taxon>
        <taxon>Fungi</taxon>
        <taxon>Dikarya</taxon>
        <taxon>Ascomycota</taxon>
        <taxon>Pezizomycotina</taxon>
        <taxon>Sordariomycetes</taxon>
        <taxon>Hypocreomycetidae</taxon>
        <taxon>Hypocreales</taxon>
        <taxon>Nectriaceae</taxon>
        <taxon>Neonectria</taxon>
    </lineage>
</organism>
<reference evidence="4 5" key="1">
    <citation type="journal article" date="2025" name="Microbiol. Resour. Announc.">
        <title>Draft genome sequences for Neonectria magnoliae and Neonectria punicea, canker pathogens of Liriodendron tulipifera and Acer saccharum in West Virginia.</title>
        <authorList>
            <person name="Petronek H.M."/>
            <person name="Kasson M.T."/>
            <person name="Metheny A.M."/>
            <person name="Stauder C.M."/>
            <person name="Lovett B."/>
            <person name="Lynch S.C."/>
            <person name="Garnas J.R."/>
            <person name="Kasson L.R."/>
            <person name="Stajich J.E."/>
        </authorList>
    </citation>
    <scope>NUCLEOTIDE SEQUENCE [LARGE SCALE GENOMIC DNA]</scope>
    <source>
        <strain evidence="4 5">NRRL 64651</strain>
    </source>
</reference>
<feature type="compositionally biased region" description="Acidic residues" evidence="2">
    <location>
        <begin position="286"/>
        <end position="305"/>
    </location>
</feature>
<feature type="compositionally biased region" description="Acidic residues" evidence="2">
    <location>
        <begin position="353"/>
        <end position="363"/>
    </location>
</feature>
<dbReference type="Proteomes" id="UP001498421">
    <property type="component" value="Unassembled WGS sequence"/>
</dbReference>
<gene>
    <name evidence="4" type="ORF">QQZ08_002459</name>
</gene>
<accession>A0ABR1IBL3</accession>
<feature type="compositionally biased region" description="Basic and acidic residues" evidence="2">
    <location>
        <begin position="9"/>
        <end position="35"/>
    </location>
</feature>
<dbReference type="Pfam" id="PF20994">
    <property type="entry name" value="CENPU"/>
    <property type="match status" value="1"/>
</dbReference>
<feature type="compositionally biased region" description="Acidic residues" evidence="2">
    <location>
        <begin position="312"/>
        <end position="324"/>
    </location>
</feature>
<sequence>MVSNYQSTGRERRAERLNERLRGAQRANVEDDSFHLDIAGLNIATSDPLPPVSSAHRTPNTSAKRKRLEGDEIPTPHANTSSARRSARSTPRDPYDLPHDSSKDSVAPVAVGELAEQNERHELEQSVPGEEEAAKALPSSATRAPAAPQIELQEDDELESLPPPISYRSPVTRRLSRRSFEEVEESPRSAPGAGKRRSVYMSGGLSSSARLREAMSTDDAGPPSSSPLARKVRRSDAAASIRSARSARPGSRLMESEEVDELSPTRLGDQISGDDELSGLQPVEGEKEEEEVQEEEPAEAIEIEEPVANNEATEEEAVAEEIGETEAAKALGRKRPRRSLRPQSPELGSSVIEEAEEEEDEVAEPAPKRRRGRTVKSPATQKQPAPKPTAKPKSKAKTKPKSKPQPQQSEPKSKAKQPIKLKPARKAARESGEGDDAAIEVTVQRFVHFKKQTDAEDGDDPLQSEVTFSTSGETIIDVFSQVCMEVIQSTLVQLQEAIGNTEDKAKKKEYRIKMRAIEAYREELTSRLLQHAIHLNDWHSLRKRVRLAQREKLTLREEIIRLRGEREQVALRMDAVRIKHEEDTKKSKYYLDTSATMHDVDLAIERGRDAPELSRAEQKQAELANLELLVPQICDEASSTSATGGMLQQVKDFNAFLERAAVALESR</sequence>
<name>A0ABR1IBL3_9HYPO</name>
<feature type="region of interest" description="Disordered" evidence="2">
    <location>
        <begin position="1"/>
        <end position="436"/>
    </location>
</feature>
<evidence type="ECO:0000259" key="3">
    <source>
        <dbReference type="Pfam" id="PF20994"/>
    </source>
</evidence>
<dbReference type="EMBL" id="JAZAVK010000015">
    <property type="protein sequence ID" value="KAK7430931.1"/>
    <property type="molecule type" value="Genomic_DNA"/>
</dbReference>
<feature type="coiled-coil region" evidence="1">
    <location>
        <begin position="484"/>
        <end position="511"/>
    </location>
</feature>
<evidence type="ECO:0000256" key="1">
    <source>
        <dbReference type="SAM" id="Coils"/>
    </source>
</evidence>
<keyword evidence="5" id="KW-1185">Reference proteome</keyword>
<feature type="compositionally biased region" description="Basic residues" evidence="2">
    <location>
        <begin position="331"/>
        <end position="340"/>
    </location>
</feature>
<keyword evidence="1" id="KW-0175">Coiled coil</keyword>
<comment type="caution">
    <text evidence="4">The sequence shown here is derived from an EMBL/GenBank/DDBJ whole genome shotgun (WGS) entry which is preliminary data.</text>
</comment>
<evidence type="ECO:0000256" key="2">
    <source>
        <dbReference type="SAM" id="MobiDB-lite"/>
    </source>
</evidence>
<dbReference type="InterPro" id="IPR048743">
    <property type="entry name" value="AME1"/>
</dbReference>
<protein>
    <recommendedName>
        <fullName evidence="3">Inner kinetochore subunit AME1 domain-containing protein</fullName>
    </recommendedName>
</protein>
<feature type="compositionally biased region" description="Basic residues" evidence="2">
    <location>
        <begin position="390"/>
        <end position="402"/>
    </location>
</feature>
<feature type="compositionally biased region" description="Basic and acidic residues" evidence="2">
    <location>
        <begin position="90"/>
        <end position="103"/>
    </location>
</feature>
<feature type="compositionally biased region" description="Basic and acidic residues" evidence="2">
    <location>
        <begin position="178"/>
        <end position="187"/>
    </location>
</feature>
<evidence type="ECO:0000313" key="4">
    <source>
        <dbReference type="EMBL" id="KAK7430931.1"/>
    </source>
</evidence>
<feature type="compositionally biased region" description="Low complexity" evidence="2">
    <location>
        <begin position="237"/>
        <end position="252"/>
    </location>
</feature>
<proteinExistence type="predicted"/>
<feature type="domain" description="Inner kinetochore subunit AME1" evidence="3">
    <location>
        <begin position="474"/>
        <end position="659"/>
    </location>
</feature>
<feature type="compositionally biased region" description="Basic residues" evidence="2">
    <location>
        <begin position="414"/>
        <end position="426"/>
    </location>
</feature>